<dbReference type="Proteomes" id="UP000507470">
    <property type="component" value="Unassembled WGS sequence"/>
</dbReference>
<evidence type="ECO:0000313" key="2">
    <source>
        <dbReference type="EMBL" id="CAC5404729.1"/>
    </source>
</evidence>
<feature type="transmembrane region" description="Helical" evidence="1">
    <location>
        <begin position="268"/>
        <end position="288"/>
    </location>
</feature>
<dbReference type="AlphaFoldDB" id="A0A6J8D9Y7"/>
<proteinExistence type="predicted"/>
<keyword evidence="1" id="KW-1133">Transmembrane helix</keyword>
<keyword evidence="1" id="KW-0472">Membrane</keyword>
<keyword evidence="3" id="KW-1185">Reference proteome</keyword>
<dbReference type="EMBL" id="CACVKT020007027">
    <property type="protein sequence ID" value="CAC5404729.1"/>
    <property type="molecule type" value="Genomic_DNA"/>
</dbReference>
<feature type="transmembrane region" description="Helical" evidence="1">
    <location>
        <begin position="232"/>
        <end position="256"/>
    </location>
</feature>
<evidence type="ECO:0000313" key="3">
    <source>
        <dbReference type="Proteomes" id="UP000507470"/>
    </source>
</evidence>
<sequence>MGSDSGRNSRKESGENRSSGERVIEKALVRVTITIFLLLTLSILTSFRLWKLHFKGTIAPLPVISDGNKNNDCVHSTIVTTEQSSQEVLSDNRQGGDKVEAISIQNIKIYHVEFNANNSSKKEKSSQIMCSQDHNVLNCLHGMTSMTTKKQSQFDNTYNFDQRVTPNCMSEVRETLHRNSDADKNGSIPKENRKTETTNLTHKTYTCTTSSEVENSAATCPTQMIKTWEIRAFLTTIIIAFQTIALTGSFVASYWIEIFTSVELTLQTRLLLSVPFLINSFSNLLYMLGEYQKLNKSSGDFSE</sequence>
<protein>
    <submittedName>
        <fullName evidence="2">Uncharacterized protein</fullName>
    </submittedName>
</protein>
<reference evidence="2 3" key="1">
    <citation type="submission" date="2020-06" db="EMBL/GenBank/DDBJ databases">
        <authorList>
            <person name="Li R."/>
            <person name="Bekaert M."/>
        </authorList>
    </citation>
    <scope>NUCLEOTIDE SEQUENCE [LARGE SCALE GENOMIC DNA]</scope>
    <source>
        <strain evidence="3">wild</strain>
    </source>
</reference>
<organism evidence="2 3">
    <name type="scientific">Mytilus coruscus</name>
    <name type="common">Sea mussel</name>
    <dbReference type="NCBI Taxonomy" id="42192"/>
    <lineage>
        <taxon>Eukaryota</taxon>
        <taxon>Metazoa</taxon>
        <taxon>Spiralia</taxon>
        <taxon>Lophotrochozoa</taxon>
        <taxon>Mollusca</taxon>
        <taxon>Bivalvia</taxon>
        <taxon>Autobranchia</taxon>
        <taxon>Pteriomorphia</taxon>
        <taxon>Mytilida</taxon>
        <taxon>Mytiloidea</taxon>
        <taxon>Mytilidae</taxon>
        <taxon>Mytilinae</taxon>
        <taxon>Mytilus</taxon>
    </lineage>
</organism>
<accession>A0A6J8D9Y7</accession>
<feature type="transmembrane region" description="Helical" evidence="1">
    <location>
        <begin position="27"/>
        <end position="47"/>
    </location>
</feature>
<gene>
    <name evidence="2" type="ORF">MCOR_38486</name>
</gene>
<keyword evidence="1" id="KW-0812">Transmembrane</keyword>
<dbReference type="OrthoDB" id="6088042at2759"/>
<name>A0A6J8D9Y7_MYTCO</name>
<evidence type="ECO:0000256" key="1">
    <source>
        <dbReference type="SAM" id="Phobius"/>
    </source>
</evidence>